<comment type="caution">
    <text evidence="1">The sequence shown here is derived from an EMBL/GenBank/DDBJ whole genome shotgun (WGS) entry which is preliminary data.</text>
</comment>
<organism evidence="1 2">
    <name type="scientific">Rhodococcus rhodochrous</name>
    <dbReference type="NCBI Taxonomy" id="1829"/>
    <lineage>
        <taxon>Bacteria</taxon>
        <taxon>Bacillati</taxon>
        <taxon>Actinomycetota</taxon>
        <taxon>Actinomycetes</taxon>
        <taxon>Mycobacteriales</taxon>
        <taxon>Nocardiaceae</taxon>
        <taxon>Rhodococcus</taxon>
    </lineage>
</organism>
<proteinExistence type="predicted"/>
<sequence length="172" mass="19035">MTITNGDVRSLPTVLSLWGTGLCLDGGRVDEVDIVFFGPPTTDPLSFRAREDRDEASARLDRTLRYLDEVGRVVAEVYVSGSARPGCEHGVLLPLADELLHSVVERFDLADVRRLRMRFYERSVGLGSPTWSVTVLQRYRTDHENVEDVALIGADSSGFVVARAWVTAAADR</sequence>
<reference evidence="1" key="1">
    <citation type="submission" date="2021-11" db="EMBL/GenBank/DDBJ databases">
        <title>Development of a sustainable strategy for remediation of hydrocarbon-contaminated territories based on the waste exchange concept.</title>
        <authorList>
            <person name="Elkin A."/>
        </authorList>
    </citation>
    <scope>NUCLEOTIDE SEQUENCE</scope>
    <source>
        <strain evidence="1">IEGM 757</strain>
    </source>
</reference>
<dbReference type="AlphaFoldDB" id="A0AAW4XIJ7"/>
<accession>A0AAW4XIJ7</accession>
<evidence type="ECO:0000313" key="2">
    <source>
        <dbReference type="Proteomes" id="UP001198630"/>
    </source>
</evidence>
<evidence type="ECO:0000313" key="1">
    <source>
        <dbReference type="EMBL" id="MCD2112882.1"/>
    </source>
</evidence>
<dbReference type="RefSeq" id="WP_230791455.1">
    <property type="nucleotide sequence ID" value="NZ_JAJNCO010000009.1"/>
</dbReference>
<dbReference type="Proteomes" id="UP001198630">
    <property type="component" value="Unassembled WGS sequence"/>
</dbReference>
<protein>
    <submittedName>
        <fullName evidence="1">Uncharacterized protein</fullName>
    </submittedName>
</protein>
<gene>
    <name evidence="1" type="ORF">LQ384_17360</name>
</gene>
<dbReference type="EMBL" id="JAJNCO010000009">
    <property type="protein sequence ID" value="MCD2112882.1"/>
    <property type="molecule type" value="Genomic_DNA"/>
</dbReference>
<name>A0AAW4XIJ7_RHORH</name>